<evidence type="ECO:0000256" key="3">
    <source>
        <dbReference type="ARBA" id="ARBA00023125"/>
    </source>
</evidence>
<evidence type="ECO:0000256" key="2">
    <source>
        <dbReference type="ARBA" id="ARBA00023015"/>
    </source>
</evidence>
<dbReference type="GO" id="GO:0003677">
    <property type="term" value="F:DNA binding"/>
    <property type="evidence" value="ECO:0007669"/>
    <property type="project" value="UniProtKB-KW"/>
</dbReference>
<evidence type="ECO:0000256" key="1">
    <source>
        <dbReference type="ARBA" id="ARBA00010466"/>
    </source>
</evidence>
<dbReference type="InterPro" id="IPR051054">
    <property type="entry name" value="SorC_transcr_regulators"/>
</dbReference>
<comment type="similarity">
    <text evidence="1">Belongs to the SorC transcriptional regulatory family.</text>
</comment>
<reference evidence="6" key="1">
    <citation type="journal article" date="2014" name="Front. Microbiol.">
        <title>High frequency of phylogenetically diverse reductive dehalogenase-homologous genes in deep subseafloor sedimentary metagenomes.</title>
        <authorList>
            <person name="Kawai M."/>
            <person name="Futagami T."/>
            <person name="Toyoda A."/>
            <person name="Takaki Y."/>
            <person name="Nishi S."/>
            <person name="Hori S."/>
            <person name="Arai W."/>
            <person name="Tsubouchi T."/>
            <person name="Morono Y."/>
            <person name="Uchiyama I."/>
            <person name="Ito T."/>
            <person name="Fujiyama A."/>
            <person name="Inagaki F."/>
            <person name="Takami H."/>
        </authorList>
    </citation>
    <scope>NUCLEOTIDE SEQUENCE</scope>
    <source>
        <strain evidence="6">Expedition CK06-06</strain>
    </source>
</reference>
<dbReference type="PANTHER" id="PTHR34294:SF1">
    <property type="entry name" value="TRANSCRIPTIONAL REGULATOR LSRR"/>
    <property type="match status" value="1"/>
</dbReference>
<comment type="caution">
    <text evidence="6">The sequence shown here is derived from an EMBL/GenBank/DDBJ whole genome shotgun (WGS) entry which is preliminary data.</text>
</comment>
<dbReference type="AlphaFoldDB" id="X1P858"/>
<accession>X1P858</accession>
<keyword evidence="3" id="KW-0238">DNA-binding</keyword>
<feature type="non-terminal residue" evidence="6">
    <location>
        <position position="1"/>
    </location>
</feature>
<dbReference type="EMBL" id="BARV01041576">
    <property type="protein sequence ID" value="GAI52028.1"/>
    <property type="molecule type" value="Genomic_DNA"/>
</dbReference>
<gene>
    <name evidence="6" type="ORF">S06H3_62875</name>
</gene>
<evidence type="ECO:0000259" key="5">
    <source>
        <dbReference type="Pfam" id="PF04198"/>
    </source>
</evidence>
<keyword evidence="2" id="KW-0805">Transcription regulation</keyword>
<name>X1P858_9ZZZZ</name>
<keyword evidence="4" id="KW-0804">Transcription</keyword>
<dbReference type="GO" id="GO:0030246">
    <property type="term" value="F:carbohydrate binding"/>
    <property type="evidence" value="ECO:0007669"/>
    <property type="project" value="InterPro"/>
</dbReference>
<feature type="non-terminal residue" evidence="6">
    <location>
        <position position="145"/>
    </location>
</feature>
<dbReference type="SUPFAM" id="SSF100950">
    <property type="entry name" value="NagB/RpiA/CoA transferase-like"/>
    <property type="match status" value="1"/>
</dbReference>
<dbReference type="PANTHER" id="PTHR34294">
    <property type="entry name" value="TRANSCRIPTIONAL REGULATOR-RELATED"/>
    <property type="match status" value="1"/>
</dbReference>
<dbReference type="Gene3D" id="3.40.50.1360">
    <property type="match status" value="1"/>
</dbReference>
<evidence type="ECO:0000313" key="6">
    <source>
        <dbReference type="EMBL" id="GAI52028.1"/>
    </source>
</evidence>
<evidence type="ECO:0000256" key="4">
    <source>
        <dbReference type="ARBA" id="ARBA00023163"/>
    </source>
</evidence>
<proteinExistence type="inferred from homology"/>
<dbReference type="InterPro" id="IPR007324">
    <property type="entry name" value="Sugar-bd_dom_put"/>
</dbReference>
<feature type="domain" description="Sugar-binding" evidence="5">
    <location>
        <begin position="2"/>
        <end position="144"/>
    </location>
</feature>
<protein>
    <recommendedName>
        <fullName evidence="5">Sugar-binding domain-containing protein</fullName>
    </recommendedName>
</protein>
<dbReference type="Pfam" id="PF04198">
    <property type="entry name" value="Sugar-bind"/>
    <property type="match status" value="1"/>
</dbReference>
<organism evidence="6">
    <name type="scientific">marine sediment metagenome</name>
    <dbReference type="NCBI Taxonomy" id="412755"/>
    <lineage>
        <taxon>unclassified sequences</taxon>
        <taxon>metagenomes</taxon>
        <taxon>ecological metagenomes</taxon>
    </lineage>
</organism>
<sequence>DDDDLRRRSFGKAGAFYLARLISQHGNSIVGLGWGDTIAYLADYFEPPKVKTSVKIVSLIGNLMVNVAMNPYLIVEQIARKLAAPSYIIWASAITRSKRRAAVFKSEVWIKDVLQIASKADIILLSIGGFSVSSSLFRMGFLSNG</sequence>
<dbReference type="InterPro" id="IPR037171">
    <property type="entry name" value="NagB/RpiA_transferase-like"/>
</dbReference>